<dbReference type="InterPro" id="IPR008613">
    <property type="entry name" value="Excalibur_Ca-bd_domain"/>
</dbReference>
<accession>A0A2S2C6A0</accession>
<feature type="region of interest" description="Disordered" evidence="1">
    <location>
        <begin position="1"/>
        <end position="44"/>
    </location>
</feature>
<dbReference type="Pfam" id="PF05901">
    <property type="entry name" value="Excalibur"/>
    <property type="match status" value="1"/>
</dbReference>
<proteinExistence type="predicted"/>
<feature type="domain" description="Excalibur calcium-binding" evidence="2">
    <location>
        <begin position="71"/>
        <end position="88"/>
    </location>
</feature>
<reference evidence="3 4" key="1">
    <citation type="submission" date="2017-05" db="EMBL/GenBank/DDBJ databases">
        <title>Isolation of Rhodococcus sp. S2-17 biodegrading of BP-3.</title>
        <authorList>
            <person name="Lee Y."/>
            <person name="Kim K.H."/>
            <person name="Chun B.H."/>
            <person name="Jung H.S."/>
            <person name="Jeon C.O."/>
        </authorList>
    </citation>
    <scope>NUCLEOTIDE SEQUENCE [LARGE SCALE GENOMIC DNA]</scope>
    <source>
        <strain evidence="3 4">S2-17</strain>
        <plasmid evidence="4">prb98</plasmid>
    </source>
</reference>
<protein>
    <recommendedName>
        <fullName evidence="2">Excalibur calcium-binding domain-containing protein</fullName>
    </recommendedName>
</protein>
<evidence type="ECO:0000256" key="1">
    <source>
        <dbReference type="SAM" id="MobiDB-lite"/>
    </source>
</evidence>
<evidence type="ECO:0000313" key="3">
    <source>
        <dbReference type="EMBL" id="AWK76308.1"/>
    </source>
</evidence>
<dbReference type="Proteomes" id="UP000245711">
    <property type="component" value="Plasmid pRB98"/>
</dbReference>
<geneLocation type="plasmid" evidence="4">
    <name>prb98</name>
</geneLocation>
<gene>
    <name evidence="3" type="ORF">CBI38_33185</name>
</gene>
<name>A0A2S2C6A0_9NOCA</name>
<sequence>MEQLIAKCSVTTGAADGEDSRSPCSADEGAPAPSSDRSAAGNGIHPHHWRRYRAIHVLQSLPGRFGSSRPTPGYSSKLDRDKDGIACENWLLVNERHGRPPTEQSVRTLSEIGLAVACSPRTVTAGDVEQQQCERTLGQVLCHDWSRSRMSSWTRLRWLISHRPASRFSTRSRHRPAVLTSTCSSITLIGPRIPLRLSMTV</sequence>
<organism evidence="3 4">
    <name type="scientific">Rhodococcus oxybenzonivorans</name>
    <dbReference type="NCBI Taxonomy" id="1990687"/>
    <lineage>
        <taxon>Bacteria</taxon>
        <taxon>Bacillati</taxon>
        <taxon>Actinomycetota</taxon>
        <taxon>Actinomycetes</taxon>
        <taxon>Mycobacteriales</taxon>
        <taxon>Nocardiaceae</taxon>
        <taxon>Rhodococcus</taxon>
    </lineage>
</organism>
<evidence type="ECO:0000259" key="2">
    <source>
        <dbReference type="Pfam" id="PF05901"/>
    </source>
</evidence>
<dbReference type="EMBL" id="CP021355">
    <property type="protein sequence ID" value="AWK76308.1"/>
    <property type="molecule type" value="Genomic_DNA"/>
</dbReference>
<dbReference type="AlphaFoldDB" id="A0A2S2C6A0"/>
<dbReference type="KEGG" id="roz:CBI38_33185"/>
<keyword evidence="4" id="KW-1185">Reference proteome</keyword>
<evidence type="ECO:0000313" key="4">
    <source>
        <dbReference type="Proteomes" id="UP000245711"/>
    </source>
</evidence>
<keyword evidence="3" id="KW-0614">Plasmid</keyword>